<keyword evidence="6" id="KW-1185">Reference proteome</keyword>
<name>A0A3N4J1Y2_ASCIM</name>
<protein>
    <submittedName>
        <fullName evidence="5">Uncharacterized protein</fullName>
    </submittedName>
</protein>
<dbReference type="AlphaFoldDB" id="A0A3N4J1Y2"/>
<sequence length="1201" mass="136549">MVEPLSIIGLISNIAQFSEYAINLIAEVRNVCQEGQSISHSTAAALSDATKDLGYYMSKVRTSTQEGMFNRATNDEDFEIEQNLFQRYTKISEELAAVLQEIRVDKDNNDKPTVLQSVQTVWKGYRNKDRIKDLGDRLKRLRKDAEIRNSFLLRIHRDDFRRQFEAIMKASYSNSKEIGEMRLEMVSRMEGLSKAIADMLKLIDPGSSIARECNPGHLSGSINGLWDEQRLPEGDKRSWDSEEEVSEGGARVTGSRAAIARKFSVIEAQLSWQVDLLKSLYDSALNQRQETVRDNHGDTLKWVYSSDSNGKEAVIPAWLGGASGILWISGKAGSGKSTLMKYLCRSQKTRAVLGRWARDLPLVVASHYFWMSGVSIQRSICGFYRSLLFQIFSQRPELLSDIQICRTRPPTSEWTFQELRDVVKDVVRASAVNDKSRDRSSGGFRMCIFIDGLDEYDDEEGQQDDIISVVRNLAEFENTKVCVSSRSGALFQKAFGKRSRKIPKISLHELTLPDMKAYVSSELASLSSSGLQCTTAQFESTISAVAMRANGVWLWLYLVVQILKRELQSKAIRILDVTKRAQQIPTDIEKYICWNLDRTGTKFRQEAAMIFLLVLEADGMLPGVALKFLLQNVNQHRQVRFAAQRVPIVLAIRSEKELETLRSKLNNRCGDLLEMDSQYIDVTGKESDDIDSHNTRLSANRVFFRHRCIRDFLRFKYYDKLCQQAQPPEQRNFDPRITWAAVNLIFLRSLRSDILLQSDMLVDYLHTFFRLSAGIDAEILSIIKKSKVTRLSETTRLPADSGWAAAVSFENLLCDLPDGLQRQIRTFHALVNGVRDSFDHISFIECSAIHPSIGIIGEYARKRSQAVLFTSVAITAGLNTYVKAMLSETSSLELLKDSIPDLLRFAIQPLDLKMYLDCLYRPARVGDFGPMWRWEYCQLIEDTLSPAHSEQNYDWKIKSLYESSVANRARDLDRFALGAKCLDIELVDSLLLRCKDLRDGNIATLEGLNYLWTFFLECLISKKLGAIGSLHDGQKERLLADIALHYKFAEAFLKHGVKINPTLKIIDPVKENTRDIGIPKDTKDHAPFEVFFRNPLEFLWGKQAGEILHIHSRLHAVVQRSKLTMQDSSATNDTGDANSAAQEPDYSCRQEGARDAISGDTFSELEENRTSDRTIFRWFRQVGGGLYTWATMEEEYSYFSD</sequence>
<dbReference type="PANTHER" id="PTHR10039:SF5">
    <property type="entry name" value="NACHT DOMAIN-CONTAINING PROTEIN"/>
    <property type="match status" value="1"/>
</dbReference>
<gene>
    <name evidence="5" type="ORF">BJ508DRAFT_409861</name>
</gene>
<organism evidence="5 6">
    <name type="scientific">Ascobolus immersus RN42</name>
    <dbReference type="NCBI Taxonomy" id="1160509"/>
    <lineage>
        <taxon>Eukaryota</taxon>
        <taxon>Fungi</taxon>
        <taxon>Dikarya</taxon>
        <taxon>Ascomycota</taxon>
        <taxon>Pezizomycotina</taxon>
        <taxon>Pezizomycetes</taxon>
        <taxon>Pezizales</taxon>
        <taxon>Ascobolaceae</taxon>
        <taxon>Ascobolus</taxon>
    </lineage>
</organism>
<dbReference type="Gene3D" id="3.40.50.300">
    <property type="entry name" value="P-loop containing nucleotide triphosphate hydrolases"/>
    <property type="match status" value="1"/>
</dbReference>
<feature type="compositionally biased region" description="Polar residues" evidence="2">
    <location>
        <begin position="1125"/>
        <end position="1141"/>
    </location>
</feature>
<feature type="domain" description="Nephrocystin 3-like N-terminal" evidence="3">
    <location>
        <begin position="317"/>
        <end position="486"/>
    </location>
</feature>
<dbReference type="SUPFAM" id="SSF52540">
    <property type="entry name" value="P-loop containing nucleoside triphosphate hydrolases"/>
    <property type="match status" value="1"/>
</dbReference>
<evidence type="ECO:0000256" key="1">
    <source>
        <dbReference type="ARBA" id="ARBA00022737"/>
    </source>
</evidence>
<dbReference type="Proteomes" id="UP000275078">
    <property type="component" value="Unassembled WGS sequence"/>
</dbReference>
<dbReference type="Pfam" id="PF24883">
    <property type="entry name" value="NPHP3_N"/>
    <property type="match status" value="1"/>
</dbReference>
<evidence type="ECO:0000259" key="4">
    <source>
        <dbReference type="Pfam" id="PF25053"/>
    </source>
</evidence>
<evidence type="ECO:0000259" key="3">
    <source>
        <dbReference type="Pfam" id="PF24883"/>
    </source>
</evidence>
<dbReference type="InterPro" id="IPR027417">
    <property type="entry name" value="P-loop_NTPase"/>
</dbReference>
<dbReference type="InterPro" id="IPR056693">
    <property type="entry name" value="DUF7791"/>
</dbReference>
<dbReference type="PANTHER" id="PTHR10039">
    <property type="entry name" value="AMELOGENIN"/>
    <property type="match status" value="1"/>
</dbReference>
<evidence type="ECO:0000313" key="5">
    <source>
        <dbReference type="EMBL" id="RPA87894.1"/>
    </source>
</evidence>
<evidence type="ECO:0000256" key="2">
    <source>
        <dbReference type="SAM" id="MobiDB-lite"/>
    </source>
</evidence>
<keyword evidence="1" id="KW-0677">Repeat</keyword>
<dbReference type="InterPro" id="IPR056884">
    <property type="entry name" value="NPHP3-like_N"/>
</dbReference>
<accession>A0A3N4J1Y2</accession>
<dbReference type="Pfam" id="PF25053">
    <property type="entry name" value="DUF7791"/>
    <property type="match status" value="1"/>
</dbReference>
<evidence type="ECO:0000313" key="6">
    <source>
        <dbReference type="Proteomes" id="UP000275078"/>
    </source>
</evidence>
<dbReference type="STRING" id="1160509.A0A3N4J1Y2"/>
<dbReference type="OrthoDB" id="443402at2759"/>
<feature type="domain" description="DUF7791" evidence="4">
    <location>
        <begin position="603"/>
        <end position="750"/>
    </location>
</feature>
<feature type="region of interest" description="Disordered" evidence="2">
    <location>
        <begin position="1125"/>
        <end position="1151"/>
    </location>
</feature>
<proteinExistence type="predicted"/>
<dbReference type="EMBL" id="ML119645">
    <property type="protein sequence ID" value="RPA87894.1"/>
    <property type="molecule type" value="Genomic_DNA"/>
</dbReference>
<reference evidence="5 6" key="1">
    <citation type="journal article" date="2018" name="Nat. Ecol. Evol.">
        <title>Pezizomycetes genomes reveal the molecular basis of ectomycorrhizal truffle lifestyle.</title>
        <authorList>
            <person name="Murat C."/>
            <person name="Payen T."/>
            <person name="Noel B."/>
            <person name="Kuo A."/>
            <person name="Morin E."/>
            <person name="Chen J."/>
            <person name="Kohler A."/>
            <person name="Krizsan K."/>
            <person name="Balestrini R."/>
            <person name="Da Silva C."/>
            <person name="Montanini B."/>
            <person name="Hainaut M."/>
            <person name="Levati E."/>
            <person name="Barry K.W."/>
            <person name="Belfiori B."/>
            <person name="Cichocki N."/>
            <person name="Clum A."/>
            <person name="Dockter R.B."/>
            <person name="Fauchery L."/>
            <person name="Guy J."/>
            <person name="Iotti M."/>
            <person name="Le Tacon F."/>
            <person name="Lindquist E.A."/>
            <person name="Lipzen A."/>
            <person name="Malagnac F."/>
            <person name="Mello A."/>
            <person name="Molinier V."/>
            <person name="Miyauchi S."/>
            <person name="Poulain J."/>
            <person name="Riccioni C."/>
            <person name="Rubini A."/>
            <person name="Sitrit Y."/>
            <person name="Splivallo R."/>
            <person name="Traeger S."/>
            <person name="Wang M."/>
            <person name="Zifcakova L."/>
            <person name="Wipf D."/>
            <person name="Zambonelli A."/>
            <person name="Paolocci F."/>
            <person name="Nowrousian M."/>
            <person name="Ottonello S."/>
            <person name="Baldrian P."/>
            <person name="Spatafora J.W."/>
            <person name="Henrissat B."/>
            <person name="Nagy L.G."/>
            <person name="Aury J.M."/>
            <person name="Wincker P."/>
            <person name="Grigoriev I.V."/>
            <person name="Bonfante P."/>
            <person name="Martin F.M."/>
        </authorList>
    </citation>
    <scope>NUCLEOTIDE SEQUENCE [LARGE SCALE GENOMIC DNA]</scope>
    <source>
        <strain evidence="5 6">RN42</strain>
    </source>
</reference>